<evidence type="ECO:0000256" key="4">
    <source>
        <dbReference type="ARBA" id="ARBA00023136"/>
    </source>
</evidence>
<dbReference type="InterPro" id="IPR036249">
    <property type="entry name" value="Thioredoxin-like_sf"/>
</dbReference>
<comment type="subcellular location">
    <subcellularLocation>
        <location evidence="1">Membrane</location>
        <topology evidence="1">Multi-pass membrane protein</topology>
    </subcellularLocation>
</comment>
<sequence length="330" mass="33246">MTGAAAALALTLAAVLLVSGTLKLLPHGRFTVDELAALGVPRTLRHPWFAAALPAAELLLGLALLFAPAPLFTLAAAATVLLTLAFTIVVAGVLRRGDRVDCSCFGMLRSPVTPVTAARNIALLLAASVTAVTTHQGAVLTLPSLAPDGWTAFYATTTAVLAVTALLLAAARRAPSAVDLTAARVVRDGSAWPVPDVEVLAGGELVPLADLARAKPLLVVLLSAECHACERVAPQLAGWRERFGGAVEVAALSSNDASALAAAHPLLDVPVHRGARALMTVAGIPGYPSALLVGTDGTVAGGPAVGSVEVEALAATIADVLAAAPPVTSR</sequence>
<name>A0A852SIC4_9MICO</name>
<dbReference type="AlphaFoldDB" id="A0A852SIC4"/>
<feature type="domain" description="Thioredoxin" evidence="6">
    <location>
        <begin position="171"/>
        <end position="322"/>
    </location>
</feature>
<evidence type="ECO:0000256" key="1">
    <source>
        <dbReference type="ARBA" id="ARBA00004141"/>
    </source>
</evidence>
<reference evidence="7 8" key="1">
    <citation type="submission" date="2020-07" db="EMBL/GenBank/DDBJ databases">
        <title>Sequencing the genomes of 1000 actinobacteria strains.</title>
        <authorList>
            <person name="Klenk H.-P."/>
        </authorList>
    </citation>
    <scope>NUCLEOTIDE SEQUENCE [LARGE SCALE GENOMIC DNA]</scope>
    <source>
        <strain evidence="7 8">DSM 26474</strain>
    </source>
</reference>
<evidence type="ECO:0000256" key="3">
    <source>
        <dbReference type="ARBA" id="ARBA00022989"/>
    </source>
</evidence>
<evidence type="ECO:0000313" key="7">
    <source>
        <dbReference type="EMBL" id="NYD68943.1"/>
    </source>
</evidence>
<evidence type="ECO:0000313" key="8">
    <source>
        <dbReference type="Proteomes" id="UP000549913"/>
    </source>
</evidence>
<keyword evidence="3 5" id="KW-1133">Transmembrane helix</keyword>
<gene>
    <name evidence="7" type="ORF">BJ984_000101</name>
</gene>
<feature type="transmembrane region" description="Helical" evidence="5">
    <location>
        <begin position="74"/>
        <end position="94"/>
    </location>
</feature>
<evidence type="ECO:0000256" key="5">
    <source>
        <dbReference type="SAM" id="Phobius"/>
    </source>
</evidence>
<keyword evidence="4 5" id="KW-0472">Membrane</keyword>
<feature type="transmembrane region" description="Helical" evidence="5">
    <location>
        <begin position="48"/>
        <end position="67"/>
    </location>
</feature>
<dbReference type="RefSeq" id="WP_179546374.1">
    <property type="nucleotide sequence ID" value="NZ_BSEW01000001.1"/>
</dbReference>
<keyword evidence="8" id="KW-1185">Reference proteome</keyword>
<dbReference type="SUPFAM" id="SSF52833">
    <property type="entry name" value="Thioredoxin-like"/>
    <property type="match status" value="1"/>
</dbReference>
<organism evidence="7 8">
    <name type="scientific">Herbiconiux flava</name>
    <dbReference type="NCBI Taxonomy" id="881268"/>
    <lineage>
        <taxon>Bacteria</taxon>
        <taxon>Bacillati</taxon>
        <taxon>Actinomycetota</taxon>
        <taxon>Actinomycetes</taxon>
        <taxon>Micrococcales</taxon>
        <taxon>Microbacteriaceae</taxon>
        <taxon>Herbiconiux</taxon>
    </lineage>
</organism>
<dbReference type="EMBL" id="JACCBM010000001">
    <property type="protein sequence ID" value="NYD68943.1"/>
    <property type="molecule type" value="Genomic_DNA"/>
</dbReference>
<dbReference type="Proteomes" id="UP000549913">
    <property type="component" value="Unassembled WGS sequence"/>
</dbReference>
<evidence type="ECO:0000259" key="6">
    <source>
        <dbReference type="PROSITE" id="PS51352"/>
    </source>
</evidence>
<dbReference type="InterPro" id="IPR009908">
    <property type="entry name" value="Methylamine_util_MauE"/>
</dbReference>
<dbReference type="PROSITE" id="PS51352">
    <property type="entry name" value="THIOREDOXIN_2"/>
    <property type="match status" value="1"/>
</dbReference>
<dbReference type="GO" id="GO:0030416">
    <property type="term" value="P:methylamine metabolic process"/>
    <property type="evidence" value="ECO:0007669"/>
    <property type="project" value="InterPro"/>
</dbReference>
<keyword evidence="2 5" id="KW-0812">Transmembrane</keyword>
<proteinExistence type="predicted"/>
<accession>A0A852SIC4</accession>
<dbReference type="GO" id="GO:0016020">
    <property type="term" value="C:membrane"/>
    <property type="evidence" value="ECO:0007669"/>
    <property type="project" value="UniProtKB-SubCell"/>
</dbReference>
<dbReference type="Gene3D" id="3.40.30.10">
    <property type="entry name" value="Glutaredoxin"/>
    <property type="match status" value="1"/>
</dbReference>
<protein>
    <submittedName>
        <fullName evidence="7">Thiol-disulfide isomerase/thioredoxin</fullName>
    </submittedName>
</protein>
<dbReference type="Pfam" id="PF07291">
    <property type="entry name" value="MauE"/>
    <property type="match status" value="1"/>
</dbReference>
<evidence type="ECO:0000256" key="2">
    <source>
        <dbReference type="ARBA" id="ARBA00022692"/>
    </source>
</evidence>
<dbReference type="GO" id="GO:0016853">
    <property type="term" value="F:isomerase activity"/>
    <property type="evidence" value="ECO:0007669"/>
    <property type="project" value="UniProtKB-KW"/>
</dbReference>
<keyword evidence="7" id="KW-0413">Isomerase</keyword>
<feature type="transmembrane region" description="Helical" evidence="5">
    <location>
        <begin position="152"/>
        <end position="171"/>
    </location>
</feature>
<dbReference type="InterPro" id="IPR013766">
    <property type="entry name" value="Thioredoxin_domain"/>
</dbReference>
<comment type="caution">
    <text evidence="7">The sequence shown here is derived from an EMBL/GenBank/DDBJ whole genome shotgun (WGS) entry which is preliminary data.</text>
</comment>